<organism evidence="1 2">
    <name type="scientific">Pistacia integerrima</name>
    <dbReference type="NCBI Taxonomy" id="434235"/>
    <lineage>
        <taxon>Eukaryota</taxon>
        <taxon>Viridiplantae</taxon>
        <taxon>Streptophyta</taxon>
        <taxon>Embryophyta</taxon>
        <taxon>Tracheophyta</taxon>
        <taxon>Spermatophyta</taxon>
        <taxon>Magnoliopsida</taxon>
        <taxon>eudicotyledons</taxon>
        <taxon>Gunneridae</taxon>
        <taxon>Pentapetalae</taxon>
        <taxon>rosids</taxon>
        <taxon>malvids</taxon>
        <taxon>Sapindales</taxon>
        <taxon>Anacardiaceae</taxon>
        <taxon>Pistacia</taxon>
    </lineage>
</organism>
<keyword evidence="2" id="KW-1185">Reference proteome</keyword>
<evidence type="ECO:0000313" key="1">
    <source>
        <dbReference type="EMBL" id="KAJ0047596.1"/>
    </source>
</evidence>
<name>A0ACC0Z7U2_9ROSI</name>
<proteinExistence type="predicted"/>
<comment type="caution">
    <text evidence="1">The sequence shown here is derived from an EMBL/GenBank/DDBJ whole genome shotgun (WGS) entry which is preliminary data.</text>
</comment>
<accession>A0ACC0Z7U2</accession>
<sequence>MDAKKIVVVVEDLEVARTALLWALHNLIRYGDVITLLHVFPAMKTRSKKKLRLRRLKGFQLALSFKEICNKYSFNTNVEIVVAEGDENGSRIASMVREIGASTLVVGLHDQSFLYNTRKMVNCLIVFGQFCEFQCTETPWPPAHGLSLVVKEPKVLTVIEDSGASD</sequence>
<evidence type="ECO:0000313" key="2">
    <source>
        <dbReference type="Proteomes" id="UP001163603"/>
    </source>
</evidence>
<reference evidence="2" key="1">
    <citation type="journal article" date="2023" name="G3 (Bethesda)">
        <title>Genome assembly and association tests identify interacting loci associated with vigor, precocity, and sex in interspecific pistachio rootstocks.</title>
        <authorList>
            <person name="Palmer W."/>
            <person name="Jacygrad E."/>
            <person name="Sagayaradj S."/>
            <person name="Cavanaugh K."/>
            <person name="Han R."/>
            <person name="Bertier L."/>
            <person name="Beede B."/>
            <person name="Kafkas S."/>
            <person name="Golino D."/>
            <person name="Preece J."/>
            <person name="Michelmore R."/>
        </authorList>
    </citation>
    <scope>NUCLEOTIDE SEQUENCE [LARGE SCALE GENOMIC DNA]</scope>
</reference>
<dbReference type="EMBL" id="CM047737">
    <property type="protein sequence ID" value="KAJ0047596.1"/>
    <property type="molecule type" value="Genomic_DNA"/>
</dbReference>
<gene>
    <name evidence="1" type="ORF">Pint_16393</name>
</gene>
<protein>
    <submittedName>
        <fullName evidence="1">Uncharacterized protein</fullName>
    </submittedName>
</protein>
<dbReference type="Proteomes" id="UP001163603">
    <property type="component" value="Chromosome 2"/>
</dbReference>